<dbReference type="Proteomes" id="UP000799539">
    <property type="component" value="Unassembled WGS sequence"/>
</dbReference>
<dbReference type="EMBL" id="ML992682">
    <property type="protein sequence ID" value="KAF2210225.1"/>
    <property type="molecule type" value="Genomic_DNA"/>
</dbReference>
<feature type="domain" description="Cell wall alpha-1,3-glucan synthase Mok11-14/Ags1-like transmembrane" evidence="2">
    <location>
        <begin position="300"/>
        <end position="339"/>
    </location>
</feature>
<evidence type="ECO:0000313" key="4">
    <source>
        <dbReference type="Proteomes" id="UP000799539"/>
    </source>
</evidence>
<evidence type="ECO:0000313" key="3">
    <source>
        <dbReference type="EMBL" id="KAF2210225.1"/>
    </source>
</evidence>
<organism evidence="3 4">
    <name type="scientific">Cercospora zeae-maydis SCOH1-5</name>
    <dbReference type="NCBI Taxonomy" id="717836"/>
    <lineage>
        <taxon>Eukaryota</taxon>
        <taxon>Fungi</taxon>
        <taxon>Dikarya</taxon>
        <taxon>Ascomycota</taxon>
        <taxon>Pezizomycotina</taxon>
        <taxon>Dothideomycetes</taxon>
        <taxon>Dothideomycetidae</taxon>
        <taxon>Mycosphaerellales</taxon>
        <taxon>Mycosphaerellaceae</taxon>
        <taxon>Cercospora</taxon>
    </lineage>
</organism>
<feature type="transmembrane region" description="Helical" evidence="1">
    <location>
        <begin position="258"/>
        <end position="278"/>
    </location>
</feature>
<gene>
    <name evidence="3" type="ORF">CERZMDRAFT_45745</name>
</gene>
<feature type="transmembrane region" description="Helical" evidence="1">
    <location>
        <begin position="199"/>
        <end position="218"/>
    </location>
</feature>
<proteinExistence type="predicted"/>
<evidence type="ECO:0000256" key="1">
    <source>
        <dbReference type="SAM" id="Phobius"/>
    </source>
</evidence>
<keyword evidence="1" id="KW-1133">Transmembrane helix</keyword>
<dbReference type="PANTHER" id="PTHR47182:SF2">
    <property type="entry name" value="CELL WALL ALPHA-1,3-GLUCAN SYNTHASE AGS1"/>
    <property type="match status" value="1"/>
</dbReference>
<dbReference type="Pfam" id="PF26127">
    <property type="entry name" value="12TM_Mok13"/>
    <property type="match status" value="2"/>
</dbReference>
<dbReference type="GO" id="GO:0009277">
    <property type="term" value="C:fungal-type cell wall"/>
    <property type="evidence" value="ECO:0007669"/>
    <property type="project" value="TreeGrafter"/>
</dbReference>
<accession>A0A6A6FA64</accession>
<sequence>MSNRSSYPPPVPEIPDVYKLNSFPASRLSLINVVGEKNGFNLQKVDPLFTDSNGHFYRRFSRKLEALDGKNSESDHCIEDFLVKSEKEWFNEFRNAKLGTCMLNHESATTLVTRQSRPVSFAPSESVTADDSSIKESGITTSAFALGDEYKPPRGLRKWMQVKLSTWPLYAYFLALGQIIAANSYQITLLTGEVGRTATKLYTVASIYLVASMLWWYLFRRFASVVALSFFFYGLALFVVGLARFAPTYFGAGWVQNVGTGFYALASVSAALFFALNFGDEDGAPIKSWVFHVCLIQGSHYYRQPPGKMPSFYRSIGRRKVILWFFMTAVVQNFFLSAP</sequence>
<dbReference type="OrthoDB" id="512920at2759"/>
<feature type="transmembrane region" description="Helical" evidence="1">
    <location>
        <begin position="225"/>
        <end position="246"/>
    </location>
</feature>
<dbReference type="AlphaFoldDB" id="A0A6A6FA64"/>
<feature type="domain" description="Cell wall alpha-1,3-glucan synthase Mok11-14/Ags1-like transmembrane" evidence="2">
    <location>
        <begin position="158"/>
        <end position="299"/>
    </location>
</feature>
<dbReference type="InterPro" id="IPR058654">
    <property type="entry name" value="Mok11-14/Ags1-like_TM"/>
</dbReference>
<feature type="transmembrane region" description="Helical" evidence="1">
    <location>
        <begin position="321"/>
        <end position="338"/>
    </location>
</feature>
<name>A0A6A6FA64_9PEZI</name>
<dbReference type="GO" id="GO:0047657">
    <property type="term" value="F:alpha-1,3-glucan synthase activity"/>
    <property type="evidence" value="ECO:0007669"/>
    <property type="project" value="TreeGrafter"/>
</dbReference>
<dbReference type="InterPro" id="IPR058655">
    <property type="entry name" value="Mok11-14/Ags1-like"/>
</dbReference>
<dbReference type="PANTHER" id="PTHR47182">
    <property type="entry name" value="CELL WALL ALPHA-1,3-GLUCAN SYNTHASE AGS1-RELATED"/>
    <property type="match status" value="1"/>
</dbReference>
<keyword evidence="1" id="KW-0472">Membrane</keyword>
<keyword evidence="4" id="KW-1185">Reference proteome</keyword>
<keyword evidence="1" id="KW-0812">Transmembrane</keyword>
<reference evidence="3" key="1">
    <citation type="journal article" date="2020" name="Stud. Mycol.">
        <title>101 Dothideomycetes genomes: a test case for predicting lifestyles and emergence of pathogens.</title>
        <authorList>
            <person name="Haridas S."/>
            <person name="Albert R."/>
            <person name="Binder M."/>
            <person name="Bloem J."/>
            <person name="Labutti K."/>
            <person name="Salamov A."/>
            <person name="Andreopoulos B."/>
            <person name="Baker S."/>
            <person name="Barry K."/>
            <person name="Bills G."/>
            <person name="Bluhm B."/>
            <person name="Cannon C."/>
            <person name="Castanera R."/>
            <person name="Culley D."/>
            <person name="Daum C."/>
            <person name="Ezra D."/>
            <person name="Gonzalez J."/>
            <person name="Henrissat B."/>
            <person name="Kuo A."/>
            <person name="Liang C."/>
            <person name="Lipzen A."/>
            <person name="Lutzoni F."/>
            <person name="Magnuson J."/>
            <person name="Mondo S."/>
            <person name="Nolan M."/>
            <person name="Ohm R."/>
            <person name="Pangilinan J."/>
            <person name="Park H.-J."/>
            <person name="Ramirez L."/>
            <person name="Alfaro M."/>
            <person name="Sun H."/>
            <person name="Tritt A."/>
            <person name="Yoshinaga Y."/>
            <person name="Zwiers L.-H."/>
            <person name="Turgeon B."/>
            <person name="Goodwin S."/>
            <person name="Spatafora J."/>
            <person name="Crous P."/>
            <person name="Grigoriev I."/>
        </authorList>
    </citation>
    <scope>NUCLEOTIDE SEQUENCE</scope>
    <source>
        <strain evidence="3">SCOH1-5</strain>
    </source>
</reference>
<protein>
    <recommendedName>
        <fullName evidence="2">Cell wall alpha-1,3-glucan synthase Mok11-14/Ags1-like transmembrane domain-containing protein</fullName>
    </recommendedName>
</protein>
<dbReference type="GO" id="GO:0070600">
    <property type="term" value="P:fungal-type cell wall (1-&gt;3)-alpha-glucan biosynthetic process"/>
    <property type="evidence" value="ECO:0007669"/>
    <property type="project" value="TreeGrafter"/>
</dbReference>
<feature type="transmembrane region" description="Helical" evidence="1">
    <location>
        <begin position="167"/>
        <end position="187"/>
    </location>
</feature>
<evidence type="ECO:0000259" key="2">
    <source>
        <dbReference type="Pfam" id="PF26127"/>
    </source>
</evidence>